<dbReference type="AlphaFoldDB" id="E2NCS1"/>
<dbReference type="EMBL" id="ACCH01000158">
    <property type="protein sequence ID" value="EEF90283.1"/>
    <property type="molecule type" value="Genomic_DNA"/>
</dbReference>
<evidence type="ECO:0000313" key="2">
    <source>
        <dbReference type="Proteomes" id="UP000003711"/>
    </source>
</evidence>
<name>E2NCS1_9BACE</name>
<sequence>MYNPIYKNVSLSLSSSIKHKKIEVALISFLKWNCIFVRQTK</sequence>
<evidence type="ECO:0000313" key="1">
    <source>
        <dbReference type="EMBL" id="EEF90283.1"/>
    </source>
</evidence>
<proteinExistence type="predicted"/>
<accession>E2NCS1</accession>
<comment type="caution">
    <text evidence="1">The sequence shown here is derived from an EMBL/GenBank/DDBJ whole genome shotgun (WGS) entry which is preliminary data.</text>
</comment>
<dbReference type="Proteomes" id="UP000003711">
    <property type="component" value="Unassembled WGS sequence"/>
</dbReference>
<gene>
    <name evidence="1" type="ORF">BACCELL_02079</name>
</gene>
<organism evidence="1 2">
    <name type="scientific">Bacteroides cellulosilyticus DSM 14838</name>
    <dbReference type="NCBI Taxonomy" id="537012"/>
    <lineage>
        <taxon>Bacteria</taxon>
        <taxon>Pseudomonadati</taxon>
        <taxon>Bacteroidota</taxon>
        <taxon>Bacteroidia</taxon>
        <taxon>Bacteroidales</taxon>
        <taxon>Bacteroidaceae</taxon>
        <taxon>Bacteroides</taxon>
    </lineage>
</organism>
<protein>
    <submittedName>
        <fullName evidence="1">Uncharacterized protein</fullName>
    </submittedName>
</protein>
<reference evidence="1 2" key="1">
    <citation type="submission" date="2008-12" db="EMBL/GenBank/DDBJ databases">
        <authorList>
            <person name="Fulton L."/>
            <person name="Clifton S."/>
            <person name="Fulton B."/>
            <person name="Xu J."/>
            <person name="Minx P."/>
            <person name="Pepin K.H."/>
            <person name="Johnson M."/>
            <person name="Bhonagiri V."/>
            <person name="Nash W.E."/>
            <person name="Mardis E.R."/>
            <person name="Wilson R.K."/>
        </authorList>
    </citation>
    <scope>NUCLEOTIDE SEQUENCE [LARGE SCALE GENOMIC DNA]</scope>
    <source>
        <strain evidence="1 2">DSM 14838</strain>
    </source>
</reference>
<reference evidence="1 2" key="2">
    <citation type="submission" date="2009-01" db="EMBL/GenBank/DDBJ databases">
        <title>Draft genome sequence of Bacteroides cellulosilyticus (DSM 14838).</title>
        <authorList>
            <person name="Sudarsanam P."/>
            <person name="Ley R."/>
            <person name="Guruge J."/>
            <person name="Turnbaugh P.J."/>
            <person name="Mahowald M."/>
            <person name="Liep D."/>
            <person name="Gordon J."/>
        </authorList>
    </citation>
    <scope>NUCLEOTIDE SEQUENCE [LARGE SCALE GENOMIC DNA]</scope>
    <source>
        <strain evidence="1 2">DSM 14838</strain>
    </source>
</reference>
<dbReference type="HOGENOM" id="CLU_3265397_0_0_10"/>